<evidence type="ECO:0000256" key="1">
    <source>
        <dbReference type="ARBA" id="ARBA00004123"/>
    </source>
</evidence>
<keyword evidence="15" id="KW-0378">Hydrolase</keyword>
<dbReference type="PANTHER" id="PTHR19306">
    <property type="entry name" value="STRUCTURAL MAINTENANCE OF CHROMOSOMES 5,6 SMC5, SMC6"/>
    <property type="match status" value="1"/>
</dbReference>
<evidence type="ECO:0000256" key="9">
    <source>
        <dbReference type="ARBA" id="ARBA00023172"/>
    </source>
</evidence>
<evidence type="ECO:0000256" key="6">
    <source>
        <dbReference type="ARBA" id="ARBA00022763"/>
    </source>
</evidence>
<feature type="region of interest" description="Disordered" evidence="13">
    <location>
        <begin position="39"/>
        <end position="178"/>
    </location>
</feature>
<proteinExistence type="inferred from homology"/>
<dbReference type="GO" id="GO:0000724">
    <property type="term" value="P:double-strand break repair via homologous recombination"/>
    <property type="evidence" value="ECO:0007669"/>
    <property type="project" value="TreeGrafter"/>
</dbReference>
<evidence type="ECO:0000313" key="15">
    <source>
        <dbReference type="EMBL" id="WFD43994.1"/>
    </source>
</evidence>
<feature type="coiled-coil region" evidence="12">
    <location>
        <begin position="821"/>
        <end position="933"/>
    </location>
</feature>
<evidence type="ECO:0000313" key="16">
    <source>
        <dbReference type="Proteomes" id="UP001214628"/>
    </source>
</evidence>
<keyword evidence="11" id="KW-0539">Nucleus</keyword>
<keyword evidence="4" id="KW-0158">Chromosome</keyword>
<sequence length="1193" mass="135051">MATKRRKGASLRRSDEGFEGAQEDLEFFVCAVLMQSKRARIAESSDAEHEEDSVSPAADNGEDPLSFSDETHGRDTGLGDSEVHSNGSRAPESDQSRDPGIPSFPSAGFATPQNLASIDPFTTTFPSLEGSTDNVTTQSGAIDGSAYEQSTEQRQTLGEPSAPSHEGQTLQHSTQDNTYQHESMGIIERVDMINFMCHQNLSIDLGPRINFIIGHNGSGKSAILTAMTLALGGKASVTSRGSSIKDFVREGANAAEVRVHMRNRGRDAFRPEVYGDAIVVERRILADGNGTWKIRGAHGKTVSTKREELDAICDHANIQVDNPMNILTQDAARQFLGSSQPEDKYNFFLRGTQLTQLAQEYELIQTNIQRMKRTMARTEQLLPDLEQDAREANAQWQLVEQARAEQEKLNSMKDELVWSQVIAKENQLATVVESLVRARGKHAALQRKCEEDRQRANILDEQITSLEHRSGDCNERERSLEEQRSAEIDAMKESRTALAKIKAQEREVSQQADRVQHTIRHFQDQIDTETRKLAQDHRAIREEQEQRRDFLNQQRLDNDMEQSSTVQQLDQLRADEQRLDQECATLRAERNTVEEKVGHLEHFLRRCEDAASNRVTAFGGRQMPQVLADIQRESRWEQKPIGPLGMHMQLRDNKWAPVIEAVLNDALNAFCVTNHADRSMLTRILQKHQLRVQIFTAAPDLFDYAHGEPDPSILTVLRALQIDDPFITRALITSAEIEKCALVRERAQGDQLLRRAPKNVLRCFSMDLFRITGGPTGSSTQTLNRATGAPRFVTDTRAQMEEAKENLCSNRDHHARIDAKLRSLNQQTERLHAEIRSKEHDLARLRQDHRSIRQQIARIEDEMREDEPANVAALEEARNDAQEEMDKIVDRFKTLEASKEKEEQVISPHTTRAEHLREQIEILGSERRAIQDELQTVFSERVRLRKNEEYWAAQIASQAELISSSEREESALSQQIDEWTAQATEYCARVETSRTPESLEKQINAIEAQLAEANRNSGLQLESVIRELRAKNKAYQDAKQYLESTQATIAILDRAIQLRLEKWHYFRRHVAIRARTNFALHLQNRGFSGSLHFDHNAQTLKLRVQTGDATRGHDKDPKSLSGGEKSFSTICLLLSLWEAIGCPIRCLDEFDVFMDAVNRKVSMKMIIDAAKASRDVQYVLITPQNMTAAALGP</sequence>
<gene>
    <name evidence="15" type="primary">smc6</name>
    <name evidence="15" type="ORF">MPSI1_002659</name>
</gene>
<dbReference type="EC" id="3.6.4.13" evidence="15"/>
<keyword evidence="6" id="KW-0227">DNA damage</keyword>
<evidence type="ECO:0000256" key="5">
    <source>
        <dbReference type="ARBA" id="ARBA00022741"/>
    </source>
</evidence>
<feature type="domain" description="RecF/RecN/SMC N-terminal" evidence="14">
    <location>
        <begin position="187"/>
        <end position="1186"/>
    </location>
</feature>
<evidence type="ECO:0000256" key="10">
    <source>
        <dbReference type="ARBA" id="ARBA00023204"/>
    </source>
</evidence>
<evidence type="ECO:0000256" key="12">
    <source>
        <dbReference type="SAM" id="Coils"/>
    </source>
</evidence>
<dbReference type="AlphaFoldDB" id="A0AAF0JF36"/>
<feature type="region of interest" description="Disordered" evidence="13">
    <location>
        <begin position="1105"/>
        <end position="1124"/>
    </location>
</feature>
<keyword evidence="15" id="KW-0347">Helicase</keyword>
<protein>
    <submittedName>
        <fullName evidence="15">RNA helicase</fullName>
        <ecNumber evidence="15">3.6.4.13</ecNumber>
    </submittedName>
</protein>
<dbReference type="EMBL" id="CP118377">
    <property type="protein sequence ID" value="WFD43994.1"/>
    <property type="molecule type" value="Genomic_DNA"/>
</dbReference>
<keyword evidence="10" id="KW-0234">DNA repair</keyword>
<dbReference type="Pfam" id="PF02463">
    <property type="entry name" value="SMC_N"/>
    <property type="match status" value="1"/>
</dbReference>
<dbReference type="GO" id="GO:0003724">
    <property type="term" value="F:RNA helicase activity"/>
    <property type="evidence" value="ECO:0007669"/>
    <property type="project" value="UniProtKB-EC"/>
</dbReference>
<feature type="compositionally biased region" description="Polar residues" evidence="13">
    <location>
        <begin position="111"/>
        <end position="140"/>
    </location>
</feature>
<dbReference type="GO" id="GO:0030915">
    <property type="term" value="C:Smc5-Smc6 complex"/>
    <property type="evidence" value="ECO:0007669"/>
    <property type="project" value="TreeGrafter"/>
</dbReference>
<dbReference type="PANTHER" id="PTHR19306:SF6">
    <property type="entry name" value="STRUCTURAL MAINTENANCE OF CHROMOSOMES PROTEIN 6"/>
    <property type="match status" value="1"/>
</dbReference>
<feature type="coiled-coil region" evidence="12">
    <location>
        <begin position="962"/>
        <end position="1045"/>
    </location>
</feature>
<evidence type="ECO:0000256" key="3">
    <source>
        <dbReference type="ARBA" id="ARBA00006793"/>
    </source>
</evidence>
<feature type="coiled-coil region" evidence="12">
    <location>
        <begin position="534"/>
        <end position="596"/>
    </location>
</feature>
<feature type="coiled-coil region" evidence="12">
    <location>
        <begin position="354"/>
        <end position="395"/>
    </location>
</feature>
<feature type="compositionally biased region" description="Basic and acidic residues" evidence="13">
    <location>
        <begin position="69"/>
        <end position="83"/>
    </location>
</feature>
<dbReference type="Gene3D" id="3.40.50.300">
    <property type="entry name" value="P-loop containing nucleotide triphosphate hydrolases"/>
    <property type="match status" value="2"/>
</dbReference>
<evidence type="ECO:0000256" key="4">
    <source>
        <dbReference type="ARBA" id="ARBA00022454"/>
    </source>
</evidence>
<keyword evidence="5" id="KW-0547">Nucleotide-binding</keyword>
<evidence type="ECO:0000256" key="8">
    <source>
        <dbReference type="ARBA" id="ARBA00023054"/>
    </source>
</evidence>
<organism evidence="15 16">
    <name type="scientific">Malassezia psittaci</name>
    <dbReference type="NCBI Taxonomy" id="1821823"/>
    <lineage>
        <taxon>Eukaryota</taxon>
        <taxon>Fungi</taxon>
        <taxon>Dikarya</taxon>
        <taxon>Basidiomycota</taxon>
        <taxon>Ustilaginomycotina</taxon>
        <taxon>Malasseziomycetes</taxon>
        <taxon>Malasseziales</taxon>
        <taxon>Malasseziaceae</taxon>
        <taxon>Malassezia</taxon>
    </lineage>
</organism>
<evidence type="ECO:0000256" key="7">
    <source>
        <dbReference type="ARBA" id="ARBA00022840"/>
    </source>
</evidence>
<dbReference type="Proteomes" id="UP001214628">
    <property type="component" value="Chromosome 3"/>
</dbReference>
<dbReference type="GO" id="GO:0003684">
    <property type="term" value="F:damaged DNA binding"/>
    <property type="evidence" value="ECO:0007669"/>
    <property type="project" value="TreeGrafter"/>
</dbReference>
<keyword evidence="9" id="KW-0233">DNA recombination</keyword>
<feature type="compositionally biased region" description="Polar residues" evidence="13">
    <location>
        <begin position="147"/>
        <end position="158"/>
    </location>
</feature>
<comment type="subcellular location">
    <subcellularLocation>
        <location evidence="2">Chromosome</location>
    </subcellularLocation>
    <subcellularLocation>
        <location evidence="1">Nucleus</location>
    </subcellularLocation>
</comment>
<accession>A0AAF0JF36</accession>
<evidence type="ECO:0000256" key="11">
    <source>
        <dbReference type="ARBA" id="ARBA00023242"/>
    </source>
</evidence>
<feature type="coiled-coil region" evidence="12">
    <location>
        <begin position="442"/>
        <end position="469"/>
    </location>
</feature>
<dbReference type="SUPFAM" id="SSF52540">
    <property type="entry name" value="P-loop containing nucleoside triphosphate hydrolases"/>
    <property type="match status" value="1"/>
</dbReference>
<name>A0AAF0JF36_9BASI</name>
<dbReference type="InterPro" id="IPR003395">
    <property type="entry name" value="RecF/RecN/SMC_N"/>
</dbReference>
<dbReference type="GO" id="GO:0003697">
    <property type="term" value="F:single-stranded DNA binding"/>
    <property type="evidence" value="ECO:0007669"/>
    <property type="project" value="TreeGrafter"/>
</dbReference>
<evidence type="ECO:0000256" key="13">
    <source>
        <dbReference type="SAM" id="MobiDB-lite"/>
    </source>
</evidence>
<keyword evidence="16" id="KW-1185">Reference proteome</keyword>
<dbReference type="GO" id="GO:0005524">
    <property type="term" value="F:ATP binding"/>
    <property type="evidence" value="ECO:0007669"/>
    <property type="project" value="UniProtKB-KW"/>
</dbReference>
<reference evidence="15" key="1">
    <citation type="submission" date="2023-02" db="EMBL/GenBank/DDBJ databases">
        <title>Mating type loci evolution in Malassezia.</title>
        <authorList>
            <person name="Coelho M.A."/>
        </authorList>
    </citation>
    <scope>NUCLEOTIDE SEQUENCE</scope>
    <source>
        <strain evidence="15">CBS 14136</strain>
    </source>
</reference>
<keyword evidence="7" id="KW-0067">ATP-binding</keyword>
<evidence type="ECO:0000259" key="14">
    <source>
        <dbReference type="Pfam" id="PF02463"/>
    </source>
</evidence>
<comment type="similarity">
    <text evidence="3">Belongs to the SMC family. SMC6 subfamily.</text>
</comment>
<dbReference type="GO" id="GO:0005634">
    <property type="term" value="C:nucleus"/>
    <property type="evidence" value="ECO:0007669"/>
    <property type="project" value="UniProtKB-SubCell"/>
</dbReference>
<keyword evidence="8 12" id="KW-0175">Coiled coil</keyword>
<feature type="compositionally biased region" description="Polar residues" evidence="13">
    <location>
        <begin position="166"/>
        <end position="178"/>
    </location>
</feature>
<dbReference type="GO" id="GO:0016787">
    <property type="term" value="F:hydrolase activity"/>
    <property type="evidence" value="ECO:0007669"/>
    <property type="project" value="UniProtKB-KW"/>
</dbReference>
<dbReference type="InterPro" id="IPR027417">
    <property type="entry name" value="P-loop_NTPase"/>
</dbReference>
<evidence type="ECO:0000256" key="2">
    <source>
        <dbReference type="ARBA" id="ARBA00004286"/>
    </source>
</evidence>
<dbReference type="GO" id="GO:0035861">
    <property type="term" value="C:site of double-strand break"/>
    <property type="evidence" value="ECO:0007669"/>
    <property type="project" value="TreeGrafter"/>
</dbReference>